<organism evidence="1 2">
    <name type="scientific">Laccaria amethystina LaAM-08-1</name>
    <dbReference type="NCBI Taxonomy" id="1095629"/>
    <lineage>
        <taxon>Eukaryota</taxon>
        <taxon>Fungi</taxon>
        <taxon>Dikarya</taxon>
        <taxon>Basidiomycota</taxon>
        <taxon>Agaricomycotina</taxon>
        <taxon>Agaricomycetes</taxon>
        <taxon>Agaricomycetidae</taxon>
        <taxon>Agaricales</taxon>
        <taxon>Agaricineae</taxon>
        <taxon>Hydnangiaceae</taxon>
        <taxon>Laccaria</taxon>
    </lineage>
</organism>
<proteinExistence type="predicted"/>
<dbReference type="EMBL" id="KN838594">
    <property type="protein sequence ID" value="KIK02359.1"/>
    <property type="molecule type" value="Genomic_DNA"/>
</dbReference>
<dbReference type="HOGENOM" id="CLU_194719_0_0_1"/>
<name>A0A0C9XLD5_9AGAR</name>
<evidence type="ECO:0000313" key="1">
    <source>
        <dbReference type="EMBL" id="KIK02359.1"/>
    </source>
</evidence>
<protein>
    <submittedName>
        <fullName evidence="1">Uncharacterized protein</fullName>
    </submittedName>
</protein>
<reference evidence="1 2" key="1">
    <citation type="submission" date="2014-04" db="EMBL/GenBank/DDBJ databases">
        <authorList>
            <consortium name="DOE Joint Genome Institute"/>
            <person name="Kuo A."/>
            <person name="Kohler A."/>
            <person name="Nagy L.G."/>
            <person name="Floudas D."/>
            <person name="Copeland A."/>
            <person name="Barry K.W."/>
            <person name="Cichocki N."/>
            <person name="Veneault-Fourrey C."/>
            <person name="LaButti K."/>
            <person name="Lindquist E.A."/>
            <person name="Lipzen A."/>
            <person name="Lundell T."/>
            <person name="Morin E."/>
            <person name="Murat C."/>
            <person name="Sun H."/>
            <person name="Tunlid A."/>
            <person name="Henrissat B."/>
            <person name="Grigoriev I.V."/>
            <person name="Hibbett D.S."/>
            <person name="Martin F."/>
            <person name="Nordberg H.P."/>
            <person name="Cantor M.N."/>
            <person name="Hua S.X."/>
        </authorList>
    </citation>
    <scope>NUCLEOTIDE SEQUENCE [LARGE SCALE GENOMIC DNA]</scope>
    <source>
        <strain evidence="1 2">LaAM-08-1</strain>
    </source>
</reference>
<accession>A0A0C9XLD5</accession>
<dbReference type="Proteomes" id="UP000054477">
    <property type="component" value="Unassembled WGS sequence"/>
</dbReference>
<dbReference type="AlphaFoldDB" id="A0A0C9XLD5"/>
<evidence type="ECO:0000313" key="2">
    <source>
        <dbReference type="Proteomes" id="UP000054477"/>
    </source>
</evidence>
<keyword evidence="2" id="KW-1185">Reference proteome</keyword>
<sequence>MPLRTFCNTLFIHQPRLSRATLVLASPNVVAWAHLDTDTIPNNTPPNRLQNGYVPVEIYKIVFSTFVHMLTSCPALTLVRFV</sequence>
<gene>
    <name evidence="1" type="ORF">K443DRAFT_97046</name>
</gene>
<reference evidence="2" key="2">
    <citation type="submission" date="2015-01" db="EMBL/GenBank/DDBJ databases">
        <title>Evolutionary Origins and Diversification of the Mycorrhizal Mutualists.</title>
        <authorList>
            <consortium name="DOE Joint Genome Institute"/>
            <consortium name="Mycorrhizal Genomics Consortium"/>
            <person name="Kohler A."/>
            <person name="Kuo A."/>
            <person name="Nagy L.G."/>
            <person name="Floudas D."/>
            <person name="Copeland A."/>
            <person name="Barry K.W."/>
            <person name="Cichocki N."/>
            <person name="Veneault-Fourrey C."/>
            <person name="LaButti K."/>
            <person name="Lindquist E.A."/>
            <person name="Lipzen A."/>
            <person name="Lundell T."/>
            <person name="Morin E."/>
            <person name="Murat C."/>
            <person name="Riley R."/>
            <person name="Ohm R."/>
            <person name="Sun H."/>
            <person name="Tunlid A."/>
            <person name="Henrissat B."/>
            <person name="Grigoriev I.V."/>
            <person name="Hibbett D.S."/>
            <person name="Martin F."/>
        </authorList>
    </citation>
    <scope>NUCLEOTIDE SEQUENCE [LARGE SCALE GENOMIC DNA]</scope>
    <source>
        <strain evidence="2">LaAM-08-1</strain>
    </source>
</reference>